<feature type="region of interest" description="Disordered" evidence="1">
    <location>
        <begin position="14"/>
        <end position="34"/>
    </location>
</feature>
<keyword evidence="3" id="KW-1185">Reference proteome</keyword>
<proteinExistence type="predicted"/>
<dbReference type="Proteomes" id="UP001465976">
    <property type="component" value="Unassembled WGS sequence"/>
</dbReference>
<accession>A0ABR3F5P6</accession>
<organism evidence="2 3">
    <name type="scientific">Marasmius crinis-equi</name>
    <dbReference type="NCBI Taxonomy" id="585013"/>
    <lineage>
        <taxon>Eukaryota</taxon>
        <taxon>Fungi</taxon>
        <taxon>Dikarya</taxon>
        <taxon>Basidiomycota</taxon>
        <taxon>Agaricomycotina</taxon>
        <taxon>Agaricomycetes</taxon>
        <taxon>Agaricomycetidae</taxon>
        <taxon>Agaricales</taxon>
        <taxon>Marasmiineae</taxon>
        <taxon>Marasmiaceae</taxon>
        <taxon>Marasmius</taxon>
    </lineage>
</organism>
<protein>
    <submittedName>
        <fullName evidence="2">Uncharacterized protein</fullName>
    </submittedName>
</protein>
<gene>
    <name evidence="2" type="ORF">V5O48_011386</name>
</gene>
<name>A0ABR3F5P6_9AGAR</name>
<sequence length="381" mass="42086">MISQSPELYHLRTFDLNPAGNSPSDSPLSSTSTLALDDEQIRSIFFSEKFTDAGIECELPPTTIANLSDILDQADIYDIRFGKELNPSAPPFTPKGAPPSPPRSAVAAILTPTHRLSAAPPPPPQSVSPTQRPGVTSWTSVFQAVISHPRPTLPVLAGYARDLVDAVRWDESEEELIELAKRLCFQAMVTNTNHEALAPFAREIQLCLSANYGESVAAAFAWHMREGTMGVFKASWCTTVNERAVSYHNQPSEEYVHTATEFLRFIGELFSLGVLVRENISMCLSVLVYEMISIEHIEAIRILIESAQIEFWCPAGQTTPSDEMMRRFIQHFSMKADSFQDGVTPFSVLGRLAGPEERNAKVHEVLGMLSQWWGGESGVGF</sequence>
<evidence type="ECO:0000256" key="1">
    <source>
        <dbReference type="SAM" id="MobiDB-lite"/>
    </source>
</evidence>
<evidence type="ECO:0000313" key="2">
    <source>
        <dbReference type="EMBL" id="KAL0570567.1"/>
    </source>
</evidence>
<feature type="compositionally biased region" description="Low complexity" evidence="1">
    <location>
        <begin position="22"/>
        <end position="34"/>
    </location>
</feature>
<comment type="caution">
    <text evidence="2">The sequence shown here is derived from an EMBL/GenBank/DDBJ whole genome shotgun (WGS) entry which is preliminary data.</text>
</comment>
<evidence type="ECO:0000313" key="3">
    <source>
        <dbReference type="Proteomes" id="UP001465976"/>
    </source>
</evidence>
<reference evidence="2 3" key="1">
    <citation type="submission" date="2024-02" db="EMBL/GenBank/DDBJ databases">
        <title>A draft genome for the cacao thread blight pathogen Marasmius crinis-equi.</title>
        <authorList>
            <person name="Cohen S.P."/>
            <person name="Baruah I.K."/>
            <person name="Amoako-Attah I."/>
            <person name="Bukari Y."/>
            <person name="Meinhardt L.W."/>
            <person name="Bailey B.A."/>
        </authorList>
    </citation>
    <scope>NUCLEOTIDE SEQUENCE [LARGE SCALE GENOMIC DNA]</scope>
    <source>
        <strain evidence="2 3">GH-76</strain>
    </source>
</reference>
<dbReference type="EMBL" id="JBAHYK010000909">
    <property type="protein sequence ID" value="KAL0570567.1"/>
    <property type="molecule type" value="Genomic_DNA"/>
</dbReference>